<dbReference type="Pfam" id="PF00202">
    <property type="entry name" value="Aminotran_3"/>
    <property type="match status" value="1"/>
</dbReference>
<comment type="cofactor">
    <cofactor evidence="1">
        <name>pyridoxal 5'-phosphate</name>
        <dbReference type="ChEBI" id="CHEBI:597326"/>
    </cofactor>
</comment>
<name>A0A382M864_9ZZZZ</name>
<organism evidence="5">
    <name type="scientific">marine metagenome</name>
    <dbReference type="NCBI Taxonomy" id="408172"/>
    <lineage>
        <taxon>unclassified sequences</taxon>
        <taxon>metagenomes</taxon>
        <taxon>ecological metagenomes</taxon>
    </lineage>
</organism>
<gene>
    <name evidence="5" type="ORF">METZ01_LOCUS296245</name>
</gene>
<dbReference type="Gene3D" id="3.90.1150.10">
    <property type="entry name" value="Aspartate Aminotransferase, domain 1"/>
    <property type="match status" value="1"/>
</dbReference>
<feature type="non-terminal residue" evidence="5">
    <location>
        <position position="128"/>
    </location>
</feature>
<dbReference type="AlphaFoldDB" id="A0A382M864"/>
<evidence type="ECO:0008006" key="6">
    <source>
        <dbReference type="Google" id="ProtNLM"/>
    </source>
</evidence>
<dbReference type="PANTHER" id="PTHR11986:SF79">
    <property type="entry name" value="ACETYLORNITHINE AMINOTRANSFERASE, MITOCHONDRIAL"/>
    <property type="match status" value="1"/>
</dbReference>
<keyword evidence="3" id="KW-0808">Transferase</keyword>
<dbReference type="GO" id="GO:0030170">
    <property type="term" value="F:pyridoxal phosphate binding"/>
    <property type="evidence" value="ECO:0007669"/>
    <property type="project" value="InterPro"/>
</dbReference>
<proteinExistence type="predicted"/>
<keyword evidence="4" id="KW-0663">Pyridoxal phosphate</keyword>
<dbReference type="InterPro" id="IPR015421">
    <property type="entry name" value="PyrdxlP-dep_Trfase_major"/>
</dbReference>
<feature type="non-terminal residue" evidence="5">
    <location>
        <position position="1"/>
    </location>
</feature>
<dbReference type="InterPro" id="IPR015424">
    <property type="entry name" value="PyrdxlP-dep_Trfase"/>
</dbReference>
<keyword evidence="2" id="KW-0032">Aminotransferase</keyword>
<dbReference type="PANTHER" id="PTHR11986">
    <property type="entry name" value="AMINOTRANSFERASE CLASS III"/>
    <property type="match status" value="1"/>
</dbReference>
<dbReference type="InterPro" id="IPR005814">
    <property type="entry name" value="Aminotrans_3"/>
</dbReference>
<evidence type="ECO:0000256" key="3">
    <source>
        <dbReference type="ARBA" id="ARBA00022679"/>
    </source>
</evidence>
<dbReference type="EMBL" id="UINC01090984">
    <property type="protein sequence ID" value="SVC43391.1"/>
    <property type="molecule type" value="Genomic_DNA"/>
</dbReference>
<evidence type="ECO:0000313" key="5">
    <source>
        <dbReference type="EMBL" id="SVC43391.1"/>
    </source>
</evidence>
<dbReference type="GO" id="GO:0042802">
    <property type="term" value="F:identical protein binding"/>
    <property type="evidence" value="ECO:0007669"/>
    <property type="project" value="TreeGrafter"/>
</dbReference>
<protein>
    <recommendedName>
        <fullName evidence="6">Aminotransferase class III-fold pyridoxal phosphate-dependent enzyme</fullName>
    </recommendedName>
</protein>
<dbReference type="Gene3D" id="3.40.640.10">
    <property type="entry name" value="Type I PLP-dependent aspartate aminotransferase-like (Major domain)"/>
    <property type="match status" value="1"/>
</dbReference>
<dbReference type="GO" id="GO:0008483">
    <property type="term" value="F:transaminase activity"/>
    <property type="evidence" value="ECO:0007669"/>
    <property type="project" value="UniProtKB-KW"/>
</dbReference>
<reference evidence="5" key="1">
    <citation type="submission" date="2018-05" db="EMBL/GenBank/DDBJ databases">
        <authorList>
            <person name="Lanie J.A."/>
            <person name="Ng W.-L."/>
            <person name="Kazmierczak K.M."/>
            <person name="Andrzejewski T.M."/>
            <person name="Davidsen T.M."/>
            <person name="Wayne K.J."/>
            <person name="Tettelin H."/>
            <person name="Glass J.I."/>
            <person name="Rusch D."/>
            <person name="Podicherti R."/>
            <person name="Tsui H.-C.T."/>
            <person name="Winkler M.E."/>
        </authorList>
    </citation>
    <scope>NUCLEOTIDE SEQUENCE</scope>
</reference>
<accession>A0A382M864</accession>
<dbReference type="InterPro" id="IPR015422">
    <property type="entry name" value="PyrdxlP-dep_Trfase_small"/>
</dbReference>
<evidence type="ECO:0000256" key="2">
    <source>
        <dbReference type="ARBA" id="ARBA00022576"/>
    </source>
</evidence>
<evidence type="ECO:0000256" key="4">
    <source>
        <dbReference type="ARBA" id="ARBA00022898"/>
    </source>
</evidence>
<evidence type="ECO:0000256" key="1">
    <source>
        <dbReference type="ARBA" id="ARBA00001933"/>
    </source>
</evidence>
<sequence length="128" mass="14262">VKKKGKKTIDLLRRFESRNVTFVEPDGSWPIVWERAKGMHVWDDAGREYLDFTAAFAVAATGHANPRIVAAGQRQMEKLLHAMGDVHPHALKAELACGLSRITFERLARRTGKTIFCNSGFEAVEAAL</sequence>
<dbReference type="SUPFAM" id="SSF53383">
    <property type="entry name" value="PLP-dependent transferases"/>
    <property type="match status" value="1"/>
</dbReference>
<dbReference type="InterPro" id="IPR050103">
    <property type="entry name" value="Class-III_PLP-dep_AT"/>
</dbReference>